<evidence type="ECO:0000313" key="2">
    <source>
        <dbReference type="Proteomes" id="UP000292082"/>
    </source>
</evidence>
<dbReference type="EMBL" id="ML145137">
    <property type="protein sequence ID" value="TBU57440.1"/>
    <property type="molecule type" value="Genomic_DNA"/>
</dbReference>
<organism evidence="1 2">
    <name type="scientific">Dichomitus squalens</name>
    <dbReference type="NCBI Taxonomy" id="114155"/>
    <lineage>
        <taxon>Eukaryota</taxon>
        <taxon>Fungi</taxon>
        <taxon>Dikarya</taxon>
        <taxon>Basidiomycota</taxon>
        <taxon>Agaricomycotina</taxon>
        <taxon>Agaricomycetes</taxon>
        <taxon>Polyporales</taxon>
        <taxon>Polyporaceae</taxon>
        <taxon>Dichomitus</taxon>
    </lineage>
</organism>
<evidence type="ECO:0000313" key="1">
    <source>
        <dbReference type="EMBL" id="TBU57440.1"/>
    </source>
</evidence>
<sequence length="74" mass="8173">MSDSALGYILDSGHIDNRHDRTHLSIGTLLLGILSTALCSISGLQTCLASLITSRHFLRSRTYRFLAVCMYKSV</sequence>
<name>A0A4Q9PSR3_9APHY</name>
<gene>
    <name evidence="1" type="ORF">BD310DRAFT_929382</name>
</gene>
<dbReference type="AlphaFoldDB" id="A0A4Q9PSR3"/>
<accession>A0A4Q9PSR3</accession>
<dbReference type="Proteomes" id="UP000292082">
    <property type="component" value="Unassembled WGS sequence"/>
</dbReference>
<protein>
    <submittedName>
        <fullName evidence="1">Uncharacterized protein</fullName>
    </submittedName>
</protein>
<reference evidence="1 2" key="1">
    <citation type="submission" date="2019-01" db="EMBL/GenBank/DDBJ databases">
        <title>Draft genome sequences of three monokaryotic isolates of the white-rot basidiomycete fungus Dichomitus squalens.</title>
        <authorList>
            <consortium name="DOE Joint Genome Institute"/>
            <person name="Lopez S.C."/>
            <person name="Andreopoulos B."/>
            <person name="Pangilinan J."/>
            <person name="Lipzen A."/>
            <person name="Riley R."/>
            <person name="Ahrendt S."/>
            <person name="Ng V."/>
            <person name="Barry K."/>
            <person name="Daum C."/>
            <person name="Grigoriev I.V."/>
            <person name="Hilden K.S."/>
            <person name="Makela M.R."/>
            <person name="de Vries R.P."/>
        </authorList>
    </citation>
    <scope>NUCLEOTIDE SEQUENCE [LARGE SCALE GENOMIC DNA]</scope>
    <source>
        <strain evidence="1 2">CBS 464.89</strain>
    </source>
</reference>
<proteinExistence type="predicted"/>
<keyword evidence="2" id="KW-1185">Reference proteome</keyword>